<dbReference type="SUPFAM" id="SSF47384">
    <property type="entry name" value="Homodimeric domain of signal transducing histidine kinase"/>
    <property type="match status" value="1"/>
</dbReference>
<feature type="transmembrane region" description="Helical" evidence="11">
    <location>
        <begin position="17"/>
        <end position="39"/>
    </location>
</feature>
<dbReference type="InterPro" id="IPR003660">
    <property type="entry name" value="HAMP_dom"/>
</dbReference>
<evidence type="ECO:0000256" key="10">
    <source>
        <dbReference type="SAM" id="Coils"/>
    </source>
</evidence>
<feature type="coiled-coil region" evidence="10">
    <location>
        <begin position="310"/>
        <end position="344"/>
    </location>
</feature>
<feature type="domain" description="Histidine kinase" evidence="12">
    <location>
        <begin position="360"/>
        <end position="569"/>
    </location>
</feature>
<dbReference type="Pfam" id="PF00672">
    <property type="entry name" value="HAMP"/>
    <property type="match status" value="1"/>
</dbReference>
<dbReference type="EC" id="2.7.13.3" evidence="3"/>
<reference evidence="14 17" key="2">
    <citation type="submission" date="2016-11" db="EMBL/GenBank/DDBJ databases">
        <title>Genomic analysis of Caldithrix abyssi and proposal of a novel bacterial phylum Caldithrichaeota.</title>
        <authorList>
            <person name="Kublanov I."/>
            <person name="Sigalova O."/>
            <person name="Gavrilov S."/>
            <person name="Lebedinsky A."/>
            <person name="Ivanova N."/>
            <person name="Daum C."/>
            <person name="Reddy T."/>
            <person name="Klenk H.P."/>
            <person name="Goker M."/>
            <person name="Reva O."/>
            <person name="Miroshnichenko M."/>
            <person name="Kyprides N."/>
            <person name="Woyke T."/>
            <person name="Gelfand M."/>
        </authorList>
    </citation>
    <scope>NUCLEOTIDE SEQUENCE [LARGE SCALE GENOMIC DNA]</scope>
    <source>
        <strain evidence="14 17">LF13</strain>
    </source>
</reference>
<dbReference type="SMART" id="SM00387">
    <property type="entry name" value="HATPase_c"/>
    <property type="match status" value="1"/>
</dbReference>
<proteinExistence type="predicted"/>
<keyword evidence="7 15" id="KW-0418">Kinase</keyword>
<dbReference type="eggNOG" id="COG4191">
    <property type="taxonomic scope" value="Bacteria"/>
</dbReference>
<evidence type="ECO:0000256" key="6">
    <source>
        <dbReference type="ARBA" id="ARBA00022741"/>
    </source>
</evidence>
<dbReference type="GO" id="GO:0000155">
    <property type="term" value="F:phosphorelay sensor kinase activity"/>
    <property type="evidence" value="ECO:0007669"/>
    <property type="project" value="InterPro"/>
</dbReference>
<dbReference type="PRINTS" id="PR00344">
    <property type="entry name" value="BCTRLSENSOR"/>
</dbReference>
<dbReference type="Pfam" id="PF02518">
    <property type="entry name" value="HATPase_c"/>
    <property type="match status" value="1"/>
</dbReference>
<dbReference type="InterPro" id="IPR005467">
    <property type="entry name" value="His_kinase_dom"/>
</dbReference>
<dbReference type="Proteomes" id="UP000183868">
    <property type="component" value="Chromosome"/>
</dbReference>
<dbReference type="Gene3D" id="6.10.340.10">
    <property type="match status" value="1"/>
</dbReference>
<dbReference type="KEGG" id="caby:Cabys_2315"/>
<keyword evidence="11" id="KW-0812">Transmembrane</keyword>
<keyword evidence="9" id="KW-0902">Two-component regulatory system</keyword>
<gene>
    <name evidence="14" type="primary">his</name>
    <name evidence="14" type="ORF">Cabys_2315</name>
    <name evidence="15" type="ORF">Calab_3405</name>
</gene>
<evidence type="ECO:0000256" key="1">
    <source>
        <dbReference type="ARBA" id="ARBA00000085"/>
    </source>
</evidence>
<dbReference type="InterPro" id="IPR003594">
    <property type="entry name" value="HATPase_dom"/>
</dbReference>
<keyword evidence="5" id="KW-0808">Transferase</keyword>
<dbReference type="GO" id="GO:0005524">
    <property type="term" value="F:ATP binding"/>
    <property type="evidence" value="ECO:0007669"/>
    <property type="project" value="UniProtKB-KW"/>
</dbReference>
<dbReference type="PANTHER" id="PTHR43065:SF46">
    <property type="entry name" value="C4-DICARBOXYLATE TRANSPORT SENSOR PROTEIN DCTB"/>
    <property type="match status" value="1"/>
</dbReference>
<dbReference type="InterPro" id="IPR003661">
    <property type="entry name" value="HisK_dim/P_dom"/>
</dbReference>
<evidence type="ECO:0000256" key="8">
    <source>
        <dbReference type="ARBA" id="ARBA00022840"/>
    </source>
</evidence>
<dbReference type="EMBL" id="CP018099">
    <property type="protein sequence ID" value="APF19064.1"/>
    <property type="molecule type" value="Genomic_DNA"/>
</dbReference>
<dbReference type="SUPFAM" id="SSF55874">
    <property type="entry name" value="ATPase domain of HSP90 chaperone/DNA topoisomerase II/histidine kinase"/>
    <property type="match status" value="1"/>
</dbReference>
<evidence type="ECO:0000313" key="16">
    <source>
        <dbReference type="Proteomes" id="UP000004671"/>
    </source>
</evidence>
<keyword evidence="4" id="KW-0597">Phosphoprotein</keyword>
<dbReference type="CDD" id="cd00082">
    <property type="entry name" value="HisKA"/>
    <property type="match status" value="1"/>
</dbReference>
<dbReference type="OrthoDB" id="9806995at2"/>
<dbReference type="Gene3D" id="3.30.565.10">
    <property type="entry name" value="Histidine kinase-like ATPase, C-terminal domain"/>
    <property type="match status" value="1"/>
</dbReference>
<evidence type="ECO:0000256" key="9">
    <source>
        <dbReference type="ARBA" id="ARBA00023012"/>
    </source>
</evidence>
<name>H1XWA0_CALAY</name>
<evidence type="ECO:0000256" key="7">
    <source>
        <dbReference type="ARBA" id="ARBA00022777"/>
    </source>
</evidence>
<evidence type="ECO:0000256" key="3">
    <source>
        <dbReference type="ARBA" id="ARBA00012438"/>
    </source>
</evidence>
<evidence type="ECO:0000259" key="12">
    <source>
        <dbReference type="PROSITE" id="PS50109"/>
    </source>
</evidence>
<dbReference type="PROSITE" id="PS50109">
    <property type="entry name" value="HIS_KIN"/>
    <property type="match status" value="1"/>
</dbReference>
<dbReference type="HOGENOM" id="CLU_472271_0_0_0"/>
<keyword evidence="10" id="KW-0175">Coiled coil</keyword>
<dbReference type="SUPFAM" id="SSF158472">
    <property type="entry name" value="HAMP domain-like"/>
    <property type="match status" value="1"/>
</dbReference>
<feature type="transmembrane region" description="Helical" evidence="11">
    <location>
        <begin position="249"/>
        <end position="270"/>
    </location>
</feature>
<organism evidence="15 16">
    <name type="scientific">Caldithrix abyssi DSM 13497</name>
    <dbReference type="NCBI Taxonomy" id="880073"/>
    <lineage>
        <taxon>Bacteria</taxon>
        <taxon>Pseudomonadati</taxon>
        <taxon>Calditrichota</taxon>
        <taxon>Calditrichia</taxon>
        <taxon>Calditrichales</taxon>
        <taxon>Calditrichaceae</taxon>
        <taxon>Caldithrix</taxon>
    </lineage>
</organism>
<dbReference type="Gene3D" id="1.10.287.130">
    <property type="match status" value="1"/>
</dbReference>
<reference evidence="15 16" key="1">
    <citation type="submission" date="2011-09" db="EMBL/GenBank/DDBJ databases">
        <title>The permanent draft genome of Caldithrix abyssi DSM 13497.</title>
        <authorList>
            <consortium name="US DOE Joint Genome Institute (JGI-PGF)"/>
            <person name="Lucas S."/>
            <person name="Han J."/>
            <person name="Lapidus A."/>
            <person name="Bruce D."/>
            <person name="Goodwin L."/>
            <person name="Pitluck S."/>
            <person name="Peters L."/>
            <person name="Kyrpides N."/>
            <person name="Mavromatis K."/>
            <person name="Ivanova N."/>
            <person name="Mikhailova N."/>
            <person name="Chertkov O."/>
            <person name="Detter J.C."/>
            <person name="Tapia R."/>
            <person name="Han C."/>
            <person name="Land M."/>
            <person name="Hauser L."/>
            <person name="Markowitz V."/>
            <person name="Cheng J.-F."/>
            <person name="Hugenholtz P."/>
            <person name="Woyke T."/>
            <person name="Wu D."/>
            <person name="Spring S."/>
            <person name="Brambilla E."/>
            <person name="Klenk H.-P."/>
            <person name="Eisen J.A."/>
        </authorList>
    </citation>
    <scope>NUCLEOTIDE SEQUENCE [LARGE SCALE GENOMIC DNA]</scope>
    <source>
        <strain evidence="15 16">DSM 13497</strain>
    </source>
</reference>
<feature type="domain" description="HAMP" evidence="13">
    <location>
        <begin position="273"/>
        <end position="325"/>
    </location>
</feature>
<evidence type="ECO:0000259" key="13">
    <source>
        <dbReference type="PROSITE" id="PS50885"/>
    </source>
</evidence>
<accession>H1XWA0</accession>
<evidence type="ECO:0000256" key="5">
    <source>
        <dbReference type="ARBA" id="ARBA00022679"/>
    </source>
</evidence>
<comment type="subcellular location">
    <subcellularLocation>
        <location evidence="2">Membrane</location>
    </subcellularLocation>
</comment>
<dbReference type="PANTHER" id="PTHR43065">
    <property type="entry name" value="SENSOR HISTIDINE KINASE"/>
    <property type="match status" value="1"/>
</dbReference>
<dbReference type="SMART" id="SM00388">
    <property type="entry name" value="HisKA"/>
    <property type="match status" value="1"/>
</dbReference>
<evidence type="ECO:0000256" key="4">
    <source>
        <dbReference type="ARBA" id="ARBA00022553"/>
    </source>
</evidence>
<evidence type="ECO:0000256" key="2">
    <source>
        <dbReference type="ARBA" id="ARBA00004370"/>
    </source>
</evidence>
<keyword evidence="8" id="KW-0067">ATP-binding</keyword>
<dbReference type="PROSITE" id="PS50885">
    <property type="entry name" value="HAMP"/>
    <property type="match status" value="1"/>
</dbReference>
<dbReference type="InterPro" id="IPR036097">
    <property type="entry name" value="HisK_dim/P_sf"/>
</dbReference>
<dbReference type="CDD" id="cd06225">
    <property type="entry name" value="HAMP"/>
    <property type="match status" value="1"/>
</dbReference>
<evidence type="ECO:0000256" key="11">
    <source>
        <dbReference type="SAM" id="Phobius"/>
    </source>
</evidence>
<evidence type="ECO:0000313" key="15">
    <source>
        <dbReference type="EMBL" id="EHO43005.1"/>
    </source>
</evidence>
<dbReference type="Pfam" id="PF00512">
    <property type="entry name" value="HisKA"/>
    <property type="match status" value="1"/>
</dbReference>
<dbReference type="EMBL" id="CM001402">
    <property type="protein sequence ID" value="EHO43005.1"/>
    <property type="molecule type" value="Genomic_DNA"/>
</dbReference>
<keyword evidence="16" id="KW-1185">Reference proteome</keyword>
<dbReference type="InterPro" id="IPR004358">
    <property type="entry name" value="Sig_transdc_His_kin-like_C"/>
</dbReference>
<dbReference type="SMART" id="SM00304">
    <property type="entry name" value="HAMP"/>
    <property type="match status" value="1"/>
</dbReference>
<dbReference type="InterPro" id="IPR036890">
    <property type="entry name" value="HATPase_C_sf"/>
</dbReference>
<dbReference type="STRING" id="880073.Cabys_2315"/>
<dbReference type="AlphaFoldDB" id="H1XWA0"/>
<comment type="catalytic activity">
    <reaction evidence="1">
        <text>ATP + protein L-histidine = ADP + protein N-phospho-L-histidine.</text>
        <dbReference type="EC" id="2.7.13.3"/>
    </reaction>
</comment>
<keyword evidence="6" id="KW-0547">Nucleotide-binding</keyword>
<dbReference type="Proteomes" id="UP000004671">
    <property type="component" value="Chromosome"/>
</dbReference>
<dbReference type="GO" id="GO:0016020">
    <property type="term" value="C:membrane"/>
    <property type="evidence" value="ECO:0007669"/>
    <property type="project" value="UniProtKB-SubCell"/>
</dbReference>
<evidence type="ECO:0000313" key="17">
    <source>
        <dbReference type="Proteomes" id="UP000183868"/>
    </source>
</evidence>
<keyword evidence="11" id="KW-0472">Membrane</keyword>
<evidence type="ECO:0000313" key="14">
    <source>
        <dbReference type="EMBL" id="APF19064.1"/>
    </source>
</evidence>
<sequence>MIKKMLLQKNSGLNLRFFIYFLLFAYVPLLIFSVVGYFLNKQILRQIYLNDQQQYLITWEKNFNKIVEVEKGVYTILLNNLDDHEKIFTLKHSGSAIVSKPLALSENGEIIVPRELDEQSVKKVYNLIHSESSLYFNQDDATFWLKVDLESERILIIKYPLHNLLTTDFALQQNTRLYLISENDGVVISKQEIRLFDKSPSLKTTQLQAFIDELVNNEAWITIIDDFEPGWKVAFQRSTETIFRPLRKFLFQIIVANLALGILLLFFAIFTAQSISRPIRMLAEAAKRISHGHLNEKFPIKGKDEIRELAAEFETMRQKLLESYQNLEKKIEERTRALKEAQFQISHQEKMASIGLLAAGIAHEIGNPLTSISSMTQIIKRKVNDENVKQYLNTILENIERISRIVRELVDFARPSSLEATWVNVNDVVRNAYGIVKYDRRAKTVDFQLNLQENLPNLFLAPDQLLQVILNMLLNAMDALKEGKGKIEITTRLEDDHVIISIADTGVGIPQEHLNKIFEPFFTTKDVGHGTGLGLSVSYGIIKNFNGSIQVKSEVGKGSIFTIKLPVKSNMEQMNES</sequence>
<protein>
    <recommendedName>
        <fullName evidence="3">histidine kinase</fullName>
        <ecNumber evidence="3">2.7.13.3</ecNumber>
    </recommendedName>
</protein>
<dbReference type="PaxDb" id="880073-Calab_3405"/>
<dbReference type="InParanoid" id="H1XWA0"/>
<keyword evidence="11" id="KW-1133">Transmembrane helix</keyword>